<reference evidence="1 2" key="1">
    <citation type="submission" date="2015-03" db="EMBL/GenBank/DDBJ databases">
        <title>Luteipulveratus halotolerans sp. nov., a novel actinobacterium (Dermacoccaceae) from Sarawak, Malaysia.</title>
        <authorList>
            <person name="Juboi H."/>
            <person name="Basik A."/>
            <person name="Shamsul S.S."/>
            <person name="Arnold P."/>
            <person name="Schmitt E.K."/>
            <person name="Sanglier J.-J."/>
            <person name="Yeo T."/>
        </authorList>
    </citation>
    <scope>NUCLEOTIDE SEQUENCE [LARGE SCALE GENOMIC DNA]</scope>
    <source>
        <strain evidence="1 2">MN07-A0370</strain>
    </source>
</reference>
<proteinExistence type="predicted"/>
<name>A0A0K1JIS1_9MICO</name>
<evidence type="ECO:0000313" key="1">
    <source>
        <dbReference type="EMBL" id="AKU16601.1"/>
    </source>
</evidence>
<gene>
    <name evidence="1" type="ORF">VV02_13235</name>
</gene>
<dbReference type="OrthoDB" id="5175688at2"/>
<protein>
    <submittedName>
        <fullName evidence="1">Uncharacterized protein</fullName>
    </submittedName>
</protein>
<dbReference type="Proteomes" id="UP000066480">
    <property type="component" value="Chromosome"/>
</dbReference>
<dbReference type="RefSeq" id="WP_052592078.1">
    <property type="nucleotide sequence ID" value="NZ_CP011112.1"/>
</dbReference>
<dbReference type="EMBL" id="CP011112">
    <property type="protein sequence ID" value="AKU16601.1"/>
    <property type="molecule type" value="Genomic_DNA"/>
</dbReference>
<keyword evidence="2" id="KW-1185">Reference proteome</keyword>
<dbReference type="AlphaFoldDB" id="A0A0K1JIS1"/>
<dbReference type="KEGG" id="lmoi:VV02_13235"/>
<evidence type="ECO:0000313" key="2">
    <source>
        <dbReference type="Proteomes" id="UP000066480"/>
    </source>
</evidence>
<accession>A0A0K1JIS1</accession>
<organism evidence="1 2">
    <name type="scientific">Luteipulveratus mongoliensis</name>
    <dbReference type="NCBI Taxonomy" id="571913"/>
    <lineage>
        <taxon>Bacteria</taxon>
        <taxon>Bacillati</taxon>
        <taxon>Actinomycetota</taxon>
        <taxon>Actinomycetes</taxon>
        <taxon>Micrococcales</taxon>
        <taxon>Dermacoccaceae</taxon>
        <taxon>Luteipulveratus</taxon>
    </lineage>
</organism>
<sequence>MAQNDGPQRPDDRSTTSYEMGVELSVWPALKVRRAEQLAAELGAAVNLWWQAANVRTEFSEGGDANTAYLLLRVDEAPAVLQWSLLFGDFVHNLRAALDALTWELATYDGRQPEYPTRVAFPICTEPDDWKERRWDKWLASVPADALERIKDAQPYQRVHDEPHVALALISKLDNLDKHRSSVRVRLHTNGTPSVLAKFKDESRGGTFQPAYISDAPLRDGVPIVRLESDRPIASLEATGALPLAARVDIDERSYDLSDLLDGLVTQVQNTMATIMLDRPDDSTGRHVGDAST</sequence>